<gene>
    <name evidence="3" type="ORF">BJ982_007803</name>
</gene>
<evidence type="ECO:0000313" key="3">
    <source>
        <dbReference type="EMBL" id="MBB4706173.1"/>
    </source>
</evidence>
<comment type="caution">
    <text evidence="3">The sequence shown here is derived from an EMBL/GenBank/DDBJ whole genome shotgun (WGS) entry which is preliminary data.</text>
</comment>
<feature type="region of interest" description="Disordered" evidence="1">
    <location>
        <begin position="1"/>
        <end position="22"/>
    </location>
</feature>
<name>A0A7W7DIV9_9ACTN</name>
<protein>
    <submittedName>
        <fullName evidence="3">Uncharacterized protein</fullName>
    </submittedName>
</protein>
<keyword evidence="2" id="KW-0472">Membrane</keyword>
<dbReference type="Proteomes" id="UP000542210">
    <property type="component" value="Unassembled WGS sequence"/>
</dbReference>
<evidence type="ECO:0000256" key="2">
    <source>
        <dbReference type="SAM" id="Phobius"/>
    </source>
</evidence>
<accession>A0A7W7DIV9</accession>
<sequence length="94" mass="10179">MTARRRTSRAAAGRRTTGRARRRSESLIGHLIGMALVSFLVYAALDRFTPAADALAMWCSGLAAGLAALPAWTRMRHRVASTISPAPATRRSTR</sequence>
<dbReference type="AlphaFoldDB" id="A0A7W7DIV9"/>
<feature type="transmembrane region" description="Helical" evidence="2">
    <location>
        <begin position="27"/>
        <end position="45"/>
    </location>
</feature>
<dbReference type="EMBL" id="JACHND010000002">
    <property type="protein sequence ID" value="MBB4706173.1"/>
    <property type="molecule type" value="Genomic_DNA"/>
</dbReference>
<evidence type="ECO:0000256" key="1">
    <source>
        <dbReference type="SAM" id="MobiDB-lite"/>
    </source>
</evidence>
<organism evidence="3 4">
    <name type="scientific">Sphaerisporangium siamense</name>
    <dbReference type="NCBI Taxonomy" id="795645"/>
    <lineage>
        <taxon>Bacteria</taxon>
        <taxon>Bacillati</taxon>
        <taxon>Actinomycetota</taxon>
        <taxon>Actinomycetes</taxon>
        <taxon>Streptosporangiales</taxon>
        <taxon>Streptosporangiaceae</taxon>
        <taxon>Sphaerisporangium</taxon>
    </lineage>
</organism>
<dbReference type="RefSeq" id="WP_184890047.1">
    <property type="nucleotide sequence ID" value="NZ_BOOV01000055.1"/>
</dbReference>
<feature type="transmembrane region" description="Helical" evidence="2">
    <location>
        <begin position="51"/>
        <end position="72"/>
    </location>
</feature>
<keyword evidence="2" id="KW-0812">Transmembrane</keyword>
<proteinExistence type="predicted"/>
<evidence type="ECO:0000313" key="4">
    <source>
        <dbReference type="Proteomes" id="UP000542210"/>
    </source>
</evidence>
<reference evidence="3 4" key="1">
    <citation type="submission" date="2020-08" db="EMBL/GenBank/DDBJ databases">
        <title>Sequencing the genomes of 1000 actinobacteria strains.</title>
        <authorList>
            <person name="Klenk H.-P."/>
        </authorList>
    </citation>
    <scope>NUCLEOTIDE SEQUENCE [LARGE SCALE GENOMIC DNA]</scope>
    <source>
        <strain evidence="3 4">DSM 45784</strain>
    </source>
</reference>
<keyword evidence="4" id="KW-1185">Reference proteome</keyword>
<keyword evidence="2" id="KW-1133">Transmembrane helix</keyword>